<evidence type="ECO:0000313" key="1">
    <source>
        <dbReference type="EMBL" id="CAG5075602.1"/>
    </source>
</evidence>
<accession>A0A8J2EK70</accession>
<organism evidence="1 2">
    <name type="scientific">Cotesia congregata</name>
    <name type="common">Parasitoid wasp</name>
    <name type="synonym">Apanteles congregatus</name>
    <dbReference type="NCBI Taxonomy" id="51543"/>
    <lineage>
        <taxon>Eukaryota</taxon>
        <taxon>Metazoa</taxon>
        <taxon>Ecdysozoa</taxon>
        <taxon>Arthropoda</taxon>
        <taxon>Hexapoda</taxon>
        <taxon>Insecta</taxon>
        <taxon>Pterygota</taxon>
        <taxon>Neoptera</taxon>
        <taxon>Endopterygota</taxon>
        <taxon>Hymenoptera</taxon>
        <taxon>Apocrita</taxon>
        <taxon>Ichneumonoidea</taxon>
        <taxon>Braconidae</taxon>
        <taxon>Microgastrinae</taxon>
        <taxon>Cotesia</taxon>
    </lineage>
</organism>
<name>A0A8J2EK70_COTCN</name>
<protein>
    <submittedName>
        <fullName evidence="1">Uncharacterized protein</fullName>
    </submittedName>
</protein>
<dbReference type="Proteomes" id="UP000786811">
    <property type="component" value="Unassembled WGS sequence"/>
</dbReference>
<comment type="caution">
    <text evidence="1">The sequence shown here is derived from an EMBL/GenBank/DDBJ whole genome shotgun (WGS) entry which is preliminary data.</text>
</comment>
<reference evidence="1" key="1">
    <citation type="submission" date="2021-04" db="EMBL/GenBank/DDBJ databases">
        <authorList>
            <person name="Chebbi M.A.C M."/>
        </authorList>
    </citation>
    <scope>NUCLEOTIDE SEQUENCE</scope>
</reference>
<evidence type="ECO:0000313" key="2">
    <source>
        <dbReference type="Proteomes" id="UP000786811"/>
    </source>
</evidence>
<sequence>HKMKVYIERTLLTLALLFAYSDALYLGDFLIELEQGRFTYECSFDFATLHFKPDTSYAVGIIVDKNKPECRKYFKNNSYHPPAFEVNFSNCTSGVKIFDVLLVEFGVFEKINIYYQKQVDCQPPKEQFEMINEVDLSKVKIE</sequence>
<proteinExistence type="predicted"/>
<gene>
    <name evidence="1" type="ORF">HICCMSTLAB_LOCUS1756</name>
</gene>
<dbReference type="AlphaFoldDB" id="A0A8J2EK70"/>
<dbReference type="OrthoDB" id="7704116at2759"/>
<feature type="non-terminal residue" evidence="1">
    <location>
        <position position="1"/>
    </location>
</feature>
<keyword evidence="2" id="KW-1185">Reference proteome</keyword>
<dbReference type="EMBL" id="CAJNRD030001116">
    <property type="protein sequence ID" value="CAG5075602.1"/>
    <property type="molecule type" value="Genomic_DNA"/>
</dbReference>